<reference evidence="1" key="1">
    <citation type="submission" date="2014-09" db="EMBL/GenBank/DDBJ databases">
        <authorList>
            <person name="Magalhaes I.L.F."/>
            <person name="Oliveira U."/>
            <person name="Santos F.R."/>
            <person name="Vidigal T.H.D.A."/>
            <person name="Brescovit A.D."/>
            <person name="Santos A.J."/>
        </authorList>
    </citation>
    <scope>NUCLEOTIDE SEQUENCE</scope>
    <source>
        <tissue evidence="1">Shoot tissue taken approximately 20 cm above the soil surface</tissue>
    </source>
</reference>
<evidence type="ECO:0000313" key="1">
    <source>
        <dbReference type="EMBL" id="JAE04746.1"/>
    </source>
</evidence>
<name>A0A0A9F3N3_ARUDO</name>
<protein>
    <submittedName>
        <fullName evidence="1">Uncharacterized protein</fullName>
    </submittedName>
</protein>
<proteinExistence type="predicted"/>
<reference evidence="1" key="2">
    <citation type="journal article" date="2015" name="Data Brief">
        <title>Shoot transcriptome of the giant reed, Arundo donax.</title>
        <authorList>
            <person name="Barrero R.A."/>
            <person name="Guerrero F.D."/>
            <person name="Moolhuijzen P."/>
            <person name="Goolsby J.A."/>
            <person name="Tidwell J."/>
            <person name="Bellgard S.E."/>
            <person name="Bellgard M.I."/>
        </authorList>
    </citation>
    <scope>NUCLEOTIDE SEQUENCE</scope>
    <source>
        <tissue evidence="1">Shoot tissue taken approximately 20 cm above the soil surface</tissue>
    </source>
</reference>
<organism evidence="1">
    <name type="scientific">Arundo donax</name>
    <name type="common">Giant reed</name>
    <name type="synonym">Donax arundinaceus</name>
    <dbReference type="NCBI Taxonomy" id="35708"/>
    <lineage>
        <taxon>Eukaryota</taxon>
        <taxon>Viridiplantae</taxon>
        <taxon>Streptophyta</taxon>
        <taxon>Embryophyta</taxon>
        <taxon>Tracheophyta</taxon>
        <taxon>Spermatophyta</taxon>
        <taxon>Magnoliopsida</taxon>
        <taxon>Liliopsida</taxon>
        <taxon>Poales</taxon>
        <taxon>Poaceae</taxon>
        <taxon>PACMAD clade</taxon>
        <taxon>Arundinoideae</taxon>
        <taxon>Arundineae</taxon>
        <taxon>Arundo</taxon>
    </lineage>
</organism>
<sequence length="47" mass="5052">MVWHFTASDLSRTRSATTLIVSIGTASGEWQATSQSAATTPFRTFSS</sequence>
<dbReference type="EMBL" id="GBRH01193150">
    <property type="protein sequence ID" value="JAE04746.1"/>
    <property type="molecule type" value="Transcribed_RNA"/>
</dbReference>
<dbReference type="AlphaFoldDB" id="A0A0A9F3N3"/>
<accession>A0A0A9F3N3</accession>